<feature type="domain" description="OmpR/PhoB-type" evidence="6">
    <location>
        <begin position="1"/>
        <end position="95"/>
    </location>
</feature>
<feature type="DNA-binding region" description="OmpR/PhoB-type" evidence="5">
    <location>
        <begin position="1"/>
        <end position="95"/>
    </location>
</feature>
<evidence type="ECO:0000313" key="8">
    <source>
        <dbReference type="Proteomes" id="UP000238083"/>
    </source>
</evidence>
<dbReference type="CDD" id="cd15831">
    <property type="entry name" value="BTAD"/>
    <property type="match status" value="1"/>
</dbReference>
<dbReference type="PANTHER" id="PTHR35807:SF1">
    <property type="entry name" value="TRANSCRIPTIONAL REGULATOR REDD"/>
    <property type="match status" value="1"/>
</dbReference>
<dbReference type="InterPro" id="IPR011990">
    <property type="entry name" value="TPR-like_helical_dom_sf"/>
</dbReference>
<evidence type="ECO:0000256" key="4">
    <source>
        <dbReference type="ARBA" id="ARBA00023163"/>
    </source>
</evidence>
<dbReference type="Pfam" id="PF00486">
    <property type="entry name" value="Trans_reg_C"/>
    <property type="match status" value="1"/>
</dbReference>
<name>A0A2T0R5N4_9ACTN</name>
<evidence type="ECO:0000259" key="6">
    <source>
        <dbReference type="PROSITE" id="PS51755"/>
    </source>
</evidence>
<comment type="caution">
    <text evidence="7">The sequence shown here is derived from an EMBL/GenBank/DDBJ whole genome shotgun (WGS) entry which is preliminary data.</text>
</comment>
<dbReference type="InterPro" id="IPR027417">
    <property type="entry name" value="P-loop_NTPase"/>
</dbReference>
<keyword evidence="8" id="KW-1185">Reference proteome</keyword>
<dbReference type="SUPFAM" id="SSF48452">
    <property type="entry name" value="TPR-like"/>
    <property type="match status" value="1"/>
</dbReference>
<dbReference type="Proteomes" id="UP000238083">
    <property type="component" value="Unassembled WGS sequence"/>
</dbReference>
<dbReference type="InterPro" id="IPR036388">
    <property type="entry name" value="WH-like_DNA-bd_sf"/>
</dbReference>
<dbReference type="EMBL" id="PVZF01000004">
    <property type="protein sequence ID" value="PRY16054.1"/>
    <property type="molecule type" value="Genomic_DNA"/>
</dbReference>
<dbReference type="GO" id="GO:0003677">
    <property type="term" value="F:DNA binding"/>
    <property type="evidence" value="ECO:0007669"/>
    <property type="project" value="UniProtKB-UniRule"/>
</dbReference>
<evidence type="ECO:0000256" key="1">
    <source>
        <dbReference type="ARBA" id="ARBA00005820"/>
    </source>
</evidence>
<dbReference type="Pfam" id="PF03704">
    <property type="entry name" value="BTAD"/>
    <property type="match status" value="1"/>
</dbReference>
<dbReference type="Pfam" id="PF13191">
    <property type="entry name" value="AAA_16"/>
    <property type="match status" value="1"/>
</dbReference>
<reference evidence="7 8" key="1">
    <citation type="submission" date="2018-03" db="EMBL/GenBank/DDBJ databases">
        <title>Genomic Encyclopedia of Archaeal and Bacterial Type Strains, Phase II (KMG-II): from individual species to whole genera.</title>
        <authorList>
            <person name="Goeker M."/>
        </authorList>
    </citation>
    <scope>NUCLEOTIDE SEQUENCE [LARGE SCALE GENOMIC DNA]</scope>
    <source>
        <strain evidence="7 8">DSM 19711</strain>
    </source>
</reference>
<keyword evidence="4" id="KW-0804">Transcription</keyword>
<dbReference type="PANTHER" id="PTHR35807">
    <property type="entry name" value="TRANSCRIPTIONAL REGULATOR REDD-RELATED"/>
    <property type="match status" value="1"/>
</dbReference>
<organism evidence="7 8">
    <name type="scientific">Kineococcus rhizosphaerae</name>
    <dbReference type="NCBI Taxonomy" id="559628"/>
    <lineage>
        <taxon>Bacteria</taxon>
        <taxon>Bacillati</taxon>
        <taxon>Actinomycetota</taxon>
        <taxon>Actinomycetes</taxon>
        <taxon>Kineosporiales</taxon>
        <taxon>Kineosporiaceae</taxon>
        <taxon>Kineococcus</taxon>
    </lineage>
</organism>
<gene>
    <name evidence="7" type="ORF">CLV37_104267</name>
</gene>
<dbReference type="InterPro" id="IPR001867">
    <property type="entry name" value="OmpR/PhoB-type_DNA-bd"/>
</dbReference>
<evidence type="ECO:0000256" key="5">
    <source>
        <dbReference type="PROSITE-ProRule" id="PRU01091"/>
    </source>
</evidence>
<protein>
    <submittedName>
        <fullName evidence="7">Transcriptional regulator</fullName>
    </submittedName>
</protein>
<evidence type="ECO:0000313" key="7">
    <source>
        <dbReference type="EMBL" id="PRY16054.1"/>
    </source>
</evidence>
<dbReference type="InterPro" id="IPR051677">
    <property type="entry name" value="AfsR-DnrI-RedD_regulator"/>
</dbReference>
<dbReference type="PROSITE" id="PS51755">
    <property type="entry name" value="OMPR_PHOB"/>
    <property type="match status" value="1"/>
</dbReference>
<proteinExistence type="inferred from homology"/>
<evidence type="ECO:0000256" key="3">
    <source>
        <dbReference type="ARBA" id="ARBA00023125"/>
    </source>
</evidence>
<dbReference type="InterPro" id="IPR016032">
    <property type="entry name" value="Sig_transdc_resp-reg_C-effctor"/>
</dbReference>
<dbReference type="GO" id="GO:0000160">
    <property type="term" value="P:phosphorelay signal transduction system"/>
    <property type="evidence" value="ECO:0007669"/>
    <property type="project" value="InterPro"/>
</dbReference>
<dbReference type="AlphaFoldDB" id="A0A2T0R5N4"/>
<dbReference type="SMART" id="SM00862">
    <property type="entry name" value="Trans_reg_C"/>
    <property type="match status" value="1"/>
</dbReference>
<dbReference type="SMART" id="SM01043">
    <property type="entry name" value="BTAD"/>
    <property type="match status" value="1"/>
</dbReference>
<dbReference type="Gene3D" id="3.40.50.300">
    <property type="entry name" value="P-loop containing nucleotide triphosphate hydrolases"/>
    <property type="match status" value="1"/>
</dbReference>
<keyword evidence="2" id="KW-0805">Transcription regulation</keyword>
<sequence>MSVLGPVRAEVDGRGVDLGGPVRRSVLTRLVAAHGQVVSTDRLLEDLWPAVPSPTALAALQVHVSHLRRALEPDRPPRARAEVLVSAAPGYALRLPRANVDAWRFEDAVAAGTDLEHALADGAGPPYAEVSDTAWAAPEAARLTELRLGAVETLAAERLGAGDPAAVVALLDRHAAEHPTREEAVRLLALGLYRCGRQADALAVLRRTRRHLADEFGVDPGPVLRSVEQAVLQQDPGLWPAVPPVPRTARTVEADPRALVGRDPELAVLTAAARDAAAAGEVRVVWVDGEAGAGKTTLLDAFTRTLTGWTTTWGRCPEVDGAPPGWAWREVLDDLGHTDPLPQNTFHLARTVADHLAAVAPVLVVLDDAHRADDVTRQLLRQVVDQLDETAAVVVCAYRGTEAGAGLGLVRAALAPAAAAHLDLAGLGREAVAALARSAGGRALDPTTVDWLTDRTGGNPLFVRELARLLAGPGPLAPATGPPTTVPAGIADVLRARLARLPAATVDLLRTAALLGRELDVDVLARVLDGVPGEAGGDGDGGDAVEDGLDTAVVAGLLEETTPGRVRFTHALVRDVLADDLLPARRRRTHGRVLAVLEDLAPHDVDALAHHALAGLTPATAARAREHAERAATRAARTSPQRAAELLTGALSAHDLTRAPDPAVETRLRCALVAALAAAGDAVAARAAQTTALARAGDDEQLLHAVLTCWDAPLVWTVRRETAGDPLRLRLLDRLPAPTGPADVVRREHARFLELETWDVPAAIACSARALAAARQAGDPRLLCLALNLRGYAALGPDLDAERGALADELVDLAGRHGLDDFLAVGLWLRFLARASRGDRAGATAAVAEATAVAGSGQLGHLLLVLSLWHAVVDLTDGRLEEGARRYAGATAALAAAGDATAPYMAAVGRFATAWHRGRPREALAEVRAADASGRGATAAPLVLCLLDAGRQEEARRRWAAREPVRRDMLWLALTALHAHAAARLGDAEAARELHADLLPFAGRYAGLDCGTLPVGPVDDTLAVLRPLL</sequence>
<dbReference type="InterPro" id="IPR041664">
    <property type="entry name" value="AAA_16"/>
</dbReference>
<dbReference type="SUPFAM" id="SSF52540">
    <property type="entry name" value="P-loop containing nucleoside triphosphate hydrolases"/>
    <property type="match status" value="1"/>
</dbReference>
<dbReference type="Gene3D" id="1.25.40.10">
    <property type="entry name" value="Tetratricopeptide repeat domain"/>
    <property type="match status" value="1"/>
</dbReference>
<dbReference type="Gene3D" id="1.10.10.10">
    <property type="entry name" value="Winged helix-like DNA-binding domain superfamily/Winged helix DNA-binding domain"/>
    <property type="match status" value="1"/>
</dbReference>
<dbReference type="GO" id="GO:0006355">
    <property type="term" value="P:regulation of DNA-templated transcription"/>
    <property type="evidence" value="ECO:0007669"/>
    <property type="project" value="InterPro"/>
</dbReference>
<dbReference type="InterPro" id="IPR005158">
    <property type="entry name" value="BTAD"/>
</dbReference>
<evidence type="ECO:0000256" key="2">
    <source>
        <dbReference type="ARBA" id="ARBA00023015"/>
    </source>
</evidence>
<dbReference type="SUPFAM" id="SSF46894">
    <property type="entry name" value="C-terminal effector domain of the bipartite response regulators"/>
    <property type="match status" value="1"/>
</dbReference>
<keyword evidence="3 5" id="KW-0238">DNA-binding</keyword>
<comment type="similarity">
    <text evidence="1">Belongs to the AfsR/DnrI/RedD regulatory family.</text>
</comment>
<accession>A0A2T0R5N4</accession>